<reference evidence="1 2" key="1">
    <citation type="journal article" date="2015" name="Nature">
        <title>rRNA introns, odd ribosomes, and small enigmatic genomes across a large radiation of phyla.</title>
        <authorList>
            <person name="Brown C.T."/>
            <person name="Hug L.A."/>
            <person name="Thomas B.C."/>
            <person name="Sharon I."/>
            <person name="Castelle C.J."/>
            <person name="Singh A."/>
            <person name="Wilkins M.J."/>
            <person name="Williams K.H."/>
            <person name="Banfield J.F."/>
        </authorList>
    </citation>
    <scope>NUCLEOTIDE SEQUENCE [LARGE SCALE GENOMIC DNA]</scope>
</reference>
<dbReference type="EMBL" id="LBYB01000001">
    <property type="protein sequence ID" value="KKR42761.1"/>
    <property type="molecule type" value="Genomic_DNA"/>
</dbReference>
<dbReference type="AlphaFoldDB" id="A0A0G0QZ98"/>
<comment type="caution">
    <text evidence="1">The sequence shown here is derived from an EMBL/GenBank/DDBJ whole genome shotgun (WGS) entry which is preliminary data.</text>
</comment>
<protein>
    <submittedName>
        <fullName evidence="1">Uncharacterized protein</fullName>
    </submittedName>
</protein>
<organism evidence="1 2">
    <name type="scientific">Candidatus Daviesbacteria bacterium GW2011_GWC2_40_12</name>
    <dbReference type="NCBI Taxonomy" id="1618431"/>
    <lineage>
        <taxon>Bacteria</taxon>
        <taxon>Candidatus Daviesiibacteriota</taxon>
    </lineage>
</organism>
<accession>A0A0G0QZ98</accession>
<gene>
    <name evidence="1" type="ORF">UT77_C0001G0212</name>
</gene>
<sequence length="86" mass="10034">MIKTETELLEEIYNSVHEEMLRMEIATETLADVDDDKIIETVTRRSPLGTREEQLTKKDVIARYTEDISKREKVLKVIKQLLAEKA</sequence>
<dbReference type="Proteomes" id="UP000034881">
    <property type="component" value="Unassembled WGS sequence"/>
</dbReference>
<proteinExistence type="predicted"/>
<name>A0A0G0QZ98_9BACT</name>
<evidence type="ECO:0000313" key="2">
    <source>
        <dbReference type="Proteomes" id="UP000034881"/>
    </source>
</evidence>
<evidence type="ECO:0000313" key="1">
    <source>
        <dbReference type="EMBL" id="KKR42761.1"/>
    </source>
</evidence>